<feature type="compositionally biased region" description="Basic and acidic residues" evidence="12">
    <location>
        <begin position="32"/>
        <end position="42"/>
    </location>
</feature>
<keyword evidence="7 11" id="KW-0472">Membrane</keyword>
<dbReference type="Gene3D" id="1.10.4030.10">
    <property type="entry name" value="Porin chaperone SurA, peptide-binding domain"/>
    <property type="match status" value="1"/>
</dbReference>
<feature type="region of interest" description="Disordered" evidence="12">
    <location>
        <begin position="1"/>
        <end position="63"/>
    </location>
</feature>
<dbReference type="InterPro" id="IPR000297">
    <property type="entry name" value="PPIase_PpiC"/>
</dbReference>
<reference evidence="15 16" key="1">
    <citation type="submission" date="2020-08" db="EMBL/GenBank/DDBJ databases">
        <title>Cohnella phylogeny.</title>
        <authorList>
            <person name="Dunlap C."/>
        </authorList>
    </citation>
    <scope>NUCLEOTIDE SEQUENCE [LARGE SCALE GENOMIC DNA]</scope>
    <source>
        <strain evidence="15 16">CBP 2801</strain>
    </source>
</reference>
<keyword evidence="9 11" id="KW-0413">Isomerase</keyword>
<dbReference type="InterPro" id="IPR023058">
    <property type="entry name" value="PPIase_PpiC_CS"/>
</dbReference>
<dbReference type="SUPFAM" id="SSF109998">
    <property type="entry name" value="Triger factor/SurA peptide-binding domain-like"/>
    <property type="match status" value="1"/>
</dbReference>
<evidence type="ECO:0000256" key="8">
    <source>
        <dbReference type="ARBA" id="ARBA00023139"/>
    </source>
</evidence>
<dbReference type="PROSITE" id="PS50198">
    <property type="entry name" value="PPIC_PPIASE_2"/>
    <property type="match status" value="1"/>
</dbReference>
<dbReference type="EC" id="5.2.1.8" evidence="11"/>
<evidence type="ECO:0000256" key="10">
    <source>
        <dbReference type="ARBA" id="ARBA00023288"/>
    </source>
</evidence>
<dbReference type="Pfam" id="PF13624">
    <property type="entry name" value="SurA_N_3"/>
    <property type="match status" value="1"/>
</dbReference>
<dbReference type="GO" id="GO:0006457">
    <property type="term" value="P:protein folding"/>
    <property type="evidence" value="ECO:0007669"/>
    <property type="project" value="UniProtKB-UniRule"/>
</dbReference>
<evidence type="ECO:0000256" key="11">
    <source>
        <dbReference type="HAMAP-Rule" id="MF_01145"/>
    </source>
</evidence>
<dbReference type="HAMAP" id="MF_01145">
    <property type="entry name" value="Foldase_PrsA"/>
    <property type="match status" value="1"/>
</dbReference>
<protein>
    <recommendedName>
        <fullName evidence="11">Foldase protein PrsA</fullName>
        <ecNumber evidence="11">5.2.1.8</ecNumber>
    </recommendedName>
</protein>
<sequence>MSEENKDPLQAVPSDERPESDKPEENVEIEEERSAPVEEAPKAKPAPAAVRPAPAKPAASGGGNKSWPWIAIAVIAIAALIFVLVRDSGGNSMNKAVGELDGKSITQADLYNEMVKTTGEAQMGQQLDQIMMFKVISNEAGKTGGQVTDADVDAYIADIKKKNNFTTDDQFSQALASSGMTLDQFKEQTRPQLELRLIFAKKLNPSEDDLKAYFDKNKDNYGTPEQVRASHILLQTKEEAEAVLKQLKQGADFATLAKEKSIDTGSKDNGGDLGFFGKGVMNEQFETAAFALKTGEMSDVVQSPNGYHIIKLTDRKEAVAANYDDVKDQVKNDYLDEKINEGFSDWFTEAKKTEGYKNFLTQEDATTATETPPADSVPSESAAPSGSASSDSSASASPSASSSPSASPSASASQ</sequence>
<dbReference type="AlphaFoldDB" id="A0A7X0SIC1"/>
<evidence type="ECO:0000256" key="13">
    <source>
        <dbReference type="SAM" id="Phobius"/>
    </source>
</evidence>
<dbReference type="PROSITE" id="PS01096">
    <property type="entry name" value="PPIC_PPIASE_1"/>
    <property type="match status" value="1"/>
</dbReference>
<keyword evidence="6 11" id="KW-0697">Rotamase</keyword>
<comment type="caution">
    <text evidence="15">The sequence shown here is derived from an EMBL/GenBank/DDBJ whole genome shotgun (WGS) entry which is preliminary data.</text>
</comment>
<evidence type="ECO:0000256" key="4">
    <source>
        <dbReference type="ARBA" id="ARBA00022475"/>
    </source>
</evidence>
<keyword evidence="13" id="KW-0812">Transmembrane</keyword>
<organism evidence="15 16">
    <name type="scientific">Cohnella zeiphila</name>
    <dbReference type="NCBI Taxonomy" id="2761120"/>
    <lineage>
        <taxon>Bacteria</taxon>
        <taxon>Bacillati</taxon>
        <taxon>Bacillota</taxon>
        <taxon>Bacilli</taxon>
        <taxon>Bacillales</taxon>
        <taxon>Paenibacillaceae</taxon>
        <taxon>Cohnella</taxon>
    </lineage>
</organism>
<evidence type="ECO:0000256" key="9">
    <source>
        <dbReference type="ARBA" id="ARBA00023235"/>
    </source>
</evidence>
<feature type="compositionally biased region" description="Low complexity" evidence="12">
    <location>
        <begin position="363"/>
        <end position="414"/>
    </location>
</feature>
<keyword evidence="4 11" id="KW-1003">Cell membrane</keyword>
<evidence type="ECO:0000256" key="5">
    <source>
        <dbReference type="ARBA" id="ARBA00022729"/>
    </source>
</evidence>
<name>A0A7X0SIC1_9BACL</name>
<feature type="region of interest" description="Disordered" evidence="12">
    <location>
        <begin position="358"/>
        <end position="414"/>
    </location>
</feature>
<comment type="catalytic activity">
    <reaction evidence="1 11">
        <text>[protein]-peptidylproline (omega=180) = [protein]-peptidylproline (omega=0)</text>
        <dbReference type="Rhea" id="RHEA:16237"/>
        <dbReference type="Rhea" id="RHEA-COMP:10747"/>
        <dbReference type="Rhea" id="RHEA-COMP:10748"/>
        <dbReference type="ChEBI" id="CHEBI:83833"/>
        <dbReference type="ChEBI" id="CHEBI:83834"/>
        <dbReference type="EC" id="5.2.1.8"/>
    </reaction>
</comment>
<keyword evidence="16" id="KW-1185">Reference proteome</keyword>
<dbReference type="GO" id="GO:0003755">
    <property type="term" value="F:peptidyl-prolyl cis-trans isomerase activity"/>
    <property type="evidence" value="ECO:0007669"/>
    <property type="project" value="UniProtKB-UniRule"/>
</dbReference>
<dbReference type="PANTHER" id="PTHR47245">
    <property type="entry name" value="PEPTIDYLPROLYL ISOMERASE"/>
    <property type="match status" value="1"/>
</dbReference>
<keyword evidence="5 11" id="KW-0732">Signal</keyword>
<proteinExistence type="inferred from homology"/>
<dbReference type="EMBL" id="JACJVO010000007">
    <property type="protein sequence ID" value="MBB6730502.1"/>
    <property type="molecule type" value="Genomic_DNA"/>
</dbReference>
<keyword evidence="13" id="KW-1133">Transmembrane helix</keyword>
<evidence type="ECO:0000256" key="12">
    <source>
        <dbReference type="SAM" id="MobiDB-lite"/>
    </source>
</evidence>
<dbReference type="GO" id="GO:0005886">
    <property type="term" value="C:plasma membrane"/>
    <property type="evidence" value="ECO:0007669"/>
    <property type="project" value="UniProtKB-SubCell"/>
</dbReference>
<dbReference type="SUPFAM" id="SSF54534">
    <property type="entry name" value="FKBP-like"/>
    <property type="match status" value="1"/>
</dbReference>
<comment type="function">
    <text evidence="11">Plays a major role in protein secretion by helping the post-translocational extracellular folding of several secreted proteins.</text>
</comment>
<comment type="similarity">
    <text evidence="3 11">Belongs to the PrsA family.</text>
</comment>
<evidence type="ECO:0000256" key="7">
    <source>
        <dbReference type="ARBA" id="ARBA00023136"/>
    </source>
</evidence>
<feature type="transmembrane region" description="Helical" evidence="13">
    <location>
        <begin position="66"/>
        <end position="85"/>
    </location>
</feature>
<dbReference type="PANTHER" id="PTHR47245:SF1">
    <property type="entry name" value="FOLDASE PROTEIN PRSA"/>
    <property type="match status" value="1"/>
</dbReference>
<dbReference type="Gene3D" id="3.10.50.40">
    <property type="match status" value="1"/>
</dbReference>
<keyword evidence="10" id="KW-0449">Lipoprotein</keyword>
<evidence type="ECO:0000313" key="15">
    <source>
        <dbReference type="EMBL" id="MBB6730502.1"/>
    </source>
</evidence>
<dbReference type="InterPro" id="IPR046357">
    <property type="entry name" value="PPIase_dom_sf"/>
</dbReference>
<dbReference type="InterPro" id="IPR050245">
    <property type="entry name" value="PrsA_foldase"/>
</dbReference>
<dbReference type="InterPro" id="IPR027304">
    <property type="entry name" value="Trigger_fact/SurA_dom_sf"/>
</dbReference>
<keyword evidence="8" id="KW-0564">Palmitate</keyword>
<evidence type="ECO:0000256" key="1">
    <source>
        <dbReference type="ARBA" id="ARBA00000971"/>
    </source>
</evidence>
<comment type="subcellular location">
    <subcellularLocation>
        <location evidence="2">Cell membrane</location>
        <topology evidence="2">Lipid-anchor</topology>
    </subcellularLocation>
</comment>
<evidence type="ECO:0000313" key="16">
    <source>
        <dbReference type="Proteomes" id="UP000564644"/>
    </source>
</evidence>
<dbReference type="Pfam" id="PF13145">
    <property type="entry name" value="Rotamase_2"/>
    <property type="match status" value="1"/>
</dbReference>
<accession>A0A7X0SIC1</accession>
<evidence type="ECO:0000256" key="2">
    <source>
        <dbReference type="ARBA" id="ARBA00004193"/>
    </source>
</evidence>
<evidence type="ECO:0000259" key="14">
    <source>
        <dbReference type="PROSITE" id="PS50198"/>
    </source>
</evidence>
<dbReference type="InterPro" id="IPR023059">
    <property type="entry name" value="Foldase_PrsA"/>
</dbReference>
<dbReference type="RefSeq" id="WP_185128162.1">
    <property type="nucleotide sequence ID" value="NZ_JACJVO010000007.1"/>
</dbReference>
<feature type="compositionally biased region" description="Low complexity" evidence="12">
    <location>
        <begin position="43"/>
        <end position="59"/>
    </location>
</feature>
<evidence type="ECO:0000256" key="6">
    <source>
        <dbReference type="ARBA" id="ARBA00023110"/>
    </source>
</evidence>
<gene>
    <name evidence="11" type="primary">prsA</name>
    <name evidence="15" type="ORF">H7C18_06265</name>
</gene>
<dbReference type="Proteomes" id="UP000564644">
    <property type="component" value="Unassembled WGS sequence"/>
</dbReference>
<feature type="domain" description="PpiC" evidence="14">
    <location>
        <begin position="224"/>
        <end position="314"/>
    </location>
</feature>
<feature type="compositionally biased region" description="Basic and acidic residues" evidence="12">
    <location>
        <begin position="14"/>
        <end position="25"/>
    </location>
</feature>
<evidence type="ECO:0000256" key="3">
    <source>
        <dbReference type="ARBA" id="ARBA00006071"/>
    </source>
</evidence>